<name>A0A7M7JFH7_VARDE</name>
<feature type="region of interest" description="Disordered" evidence="8">
    <location>
        <begin position="1060"/>
        <end position="1144"/>
    </location>
</feature>
<evidence type="ECO:0000256" key="4">
    <source>
        <dbReference type="ARBA" id="ARBA00022490"/>
    </source>
</evidence>
<accession>A0A7M7JFH7</accession>
<feature type="compositionally biased region" description="Acidic residues" evidence="8">
    <location>
        <begin position="1112"/>
        <end position="1124"/>
    </location>
</feature>
<evidence type="ECO:0000256" key="1">
    <source>
        <dbReference type="ARBA" id="ARBA00004123"/>
    </source>
</evidence>
<dbReference type="OMA" id="NCKMALF"/>
<dbReference type="Proteomes" id="UP000594260">
    <property type="component" value="Unplaced"/>
</dbReference>
<dbReference type="OrthoDB" id="2021145at2759"/>
<feature type="domain" description="Ints3-like C-terminal" evidence="10">
    <location>
        <begin position="653"/>
        <end position="1056"/>
    </location>
</feature>
<comment type="similarity">
    <text evidence="3">Belongs to the Integrator subunit 3 family.</text>
</comment>
<dbReference type="CTD" id="65123"/>
<dbReference type="KEGG" id="vde:111245379"/>
<evidence type="ECO:0000313" key="11">
    <source>
        <dbReference type="EnsemblMetazoa" id="XP_022649405"/>
    </source>
</evidence>
<reference evidence="11" key="1">
    <citation type="submission" date="2021-01" db="UniProtKB">
        <authorList>
            <consortium name="EnsemblMetazoa"/>
        </authorList>
    </citation>
    <scope>IDENTIFICATION</scope>
</reference>
<keyword evidence="12" id="KW-1185">Reference proteome</keyword>
<evidence type="ECO:0000259" key="9">
    <source>
        <dbReference type="Pfam" id="PF10189"/>
    </source>
</evidence>
<evidence type="ECO:0000313" key="12">
    <source>
        <dbReference type="Proteomes" id="UP000594260"/>
    </source>
</evidence>
<dbReference type="InterPro" id="IPR056518">
    <property type="entry name" value="HEAT_Ints3_C"/>
</dbReference>
<feature type="compositionally biased region" description="Polar residues" evidence="8">
    <location>
        <begin position="1088"/>
        <end position="1103"/>
    </location>
</feature>
<dbReference type="GeneID" id="111245379"/>
<comment type="function">
    <text evidence="7">Component of the integrator complex, a multiprotein complex that terminates RNA polymerase II (Pol II) transcription in the promoter-proximal region of genes. The integrator complex provides a quality checkpoint during transcription elongation by driving premature transcription termination of transcripts that are unfavorably configured for transcriptional elongation: the complex terminates transcription by (1) catalyzing dephosphorylation of the C-terminal domain (CTD) of Pol II subunit Polr2A/Rbp1 and Spt5, and (2) degrading the exiting nascent RNA transcript via endonuclease activity. The integrator complex is also involved in the 3'-end processing of the U7 snRNA, and also the spliceosomal snRNAs U1, U2, U4 and U5.</text>
</comment>
<keyword evidence="4" id="KW-0963">Cytoplasm</keyword>
<protein>
    <recommendedName>
        <fullName evidence="6">SOSS complex subunit A homolog</fullName>
    </recommendedName>
</protein>
<comment type="subcellular location">
    <subcellularLocation>
        <location evidence="2">Cytoplasm</location>
    </subcellularLocation>
    <subcellularLocation>
        <location evidence="1">Nucleus</location>
    </subcellularLocation>
</comment>
<dbReference type="Pfam" id="PF24566">
    <property type="entry name" value="HEAT_Ints3_C"/>
    <property type="match status" value="1"/>
</dbReference>
<dbReference type="PANTHER" id="PTHR13587">
    <property type="entry name" value="INTEGRATOR COMPLEX SUBUNIT 3"/>
    <property type="match status" value="1"/>
</dbReference>
<dbReference type="FunCoup" id="A0A7M7JFH7">
    <property type="interactions" value="1716"/>
</dbReference>
<proteinExistence type="inferred from homology"/>
<sequence length="1144" mass="128239">MSTTASTSPATARLFVSSALERDETGVEEKLDQGLALLQALTHNMSDNEAIEGLTQHVCRNQPSHEEVSFGLLAIMLTEPSLAGRFYRDLTLVSRDGMQTFIAQLIQVAIERYPKLSEVARNQLLWLARELIKHLVSGTDAVVLNLLRQVQGGDVSPRNVWLAEALLNLLCENSIWLEKFPILLATSVYTYLRLIVDHFSPQFAQLRQREVEFCIKTLREKFQECAMIGRDLVRVLQNVARIPEFEAIWRDLLERPTALSPSLTNGVAQLLATRTPRRFLQSRVTPDMERKLYFMTHQVKLGQQRRYQDWFHKQYLSTPESQSLRCDLIRYICCFIHPSNEILCSDVLPRWAVIGWLLMTCLSNVEASNCKMALFYDWLVFDSEKDNIMNIEPAILVMFHSIRPHPQITATLWDFLIRIMREFSKPLADRIRQGIHTSLRVILEKRVLSSLAPLFDYPRLDNELKNCIRENFAEFYTADMKKQPIVIDDIQAVGGGVPGGPSPIHPVLVDGSPVIVNCERTADMAKFSDDEDENNSAVFRPIKPEVKSAPTTATTLPQDNIVKLKQEVKLASQIGGAPKQLGGSAIDDKKPLVMVTGVGGGTPTPIVVTGGIAATGGNMPVTIQIGNNSDGSPSPPAIDEFLEGLPEPFKTHMSQLQKERDTESQCAVIERLMQDLIECETFDRPLAKQLGACFSHVLTDEFTRNVLPDTLNNDTLENAIGTPLFVLLRSFCQTSPQHESRRAQLQILVEMSLYQPRLSVLLLFYQRVKRVHLTNQEATADQPSRGFDSNSSPYEELVVAKNAKHSLEDALRDDLALCEQAGHIRLLCFLVPEVYSQFASAALGHSELLHLVLSVIDSSQLQQLCCQCLQGELTMLTQDNFLPLAKASLHWETFEQMAFWGLLQAHRFQSEWLLPLLPLLNFVNHQEACNSAMLILAAQKPSTELVQVLLSRDINDKDILVLSLLKHWAILCADVLAEVLATMVVPQKGNKRRRQTKSQAAQSTQQALLHLDQLRQNCGESTDFFATEPLHSALQHAHVAANENQRARFAQLFALAADDDSEEEYTPVREKSKARSSNRGKRGGAGSVSGSPQKRSGNTTSGSSKKDRNDDEGSDTEYDSSTEEETSKPKPPRKRRKQLVSDSD</sequence>
<evidence type="ECO:0000256" key="7">
    <source>
        <dbReference type="ARBA" id="ARBA00054331"/>
    </source>
</evidence>
<dbReference type="InParanoid" id="A0A7M7JFH7"/>
<dbReference type="Pfam" id="PF10189">
    <property type="entry name" value="Ints3_N"/>
    <property type="match status" value="1"/>
</dbReference>
<evidence type="ECO:0000256" key="3">
    <source>
        <dbReference type="ARBA" id="ARBA00006130"/>
    </source>
</evidence>
<evidence type="ECO:0000256" key="6">
    <source>
        <dbReference type="ARBA" id="ARBA00032741"/>
    </source>
</evidence>
<evidence type="ECO:0000256" key="2">
    <source>
        <dbReference type="ARBA" id="ARBA00004496"/>
    </source>
</evidence>
<dbReference type="InterPro" id="IPR045334">
    <property type="entry name" value="INTS3"/>
</dbReference>
<dbReference type="RefSeq" id="XP_022649405.1">
    <property type="nucleotide sequence ID" value="XM_022793670.1"/>
</dbReference>
<dbReference type="PANTHER" id="PTHR13587:SF7">
    <property type="entry name" value="INTEGRATOR COMPLEX SUBUNIT 3"/>
    <property type="match status" value="1"/>
</dbReference>
<dbReference type="GO" id="GO:0005634">
    <property type="term" value="C:nucleus"/>
    <property type="evidence" value="ECO:0007669"/>
    <property type="project" value="UniProtKB-SubCell"/>
</dbReference>
<feature type="domain" description="Integrator complex subunit 3 N-terminal" evidence="9">
    <location>
        <begin position="64"/>
        <end position="469"/>
    </location>
</feature>
<organism evidence="11 12">
    <name type="scientific">Varroa destructor</name>
    <name type="common">Honeybee mite</name>
    <dbReference type="NCBI Taxonomy" id="109461"/>
    <lineage>
        <taxon>Eukaryota</taxon>
        <taxon>Metazoa</taxon>
        <taxon>Ecdysozoa</taxon>
        <taxon>Arthropoda</taxon>
        <taxon>Chelicerata</taxon>
        <taxon>Arachnida</taxon>
        <taxon>Acari</taxon>
        <taxon>Parasitiformes</taxon>
        <taxon>Mesostigmata</taxon>
        <taxon>Gamasina</taxon>
        <taxon>Dermanyssoidea</taxon>
        <taxon>Varroidae</taxon>
        <taxon>Varroa</taxon>
    </lineage>
</organism>
<evidence type="ECO:0000256" key="8">
    <source>
        <dbReference type="SAM" id="MobiDB-lite"/>
    </source>
</evidence>
<keyword evidence="5" id="KW-0539">Nucleus</keyword>
<evidence type="ECO:0000256" key="5">
    <source>
        <dbReference type="ARBA" id="ARBA00023242"/>
    </source>
</evidence>
<dbReference type="EnsemblMetazoa" id="XM_022793670">
    <property type="protein sequence ID" value="XP_022649405"/>
    <property type="gene ID" value="LOC111245379"/>
</dbReference>
<dbReference type="InterPro" id="IPR019333">
    <property type="entry name" value="INTS3_N"/>
</dbReference>
<dbReference type="AlphaFoldDB" id="A0A7M7JFH7"/>
<evidence type="ECO:0000259" key="10">
    <source>
        <dbReference type="Pfam" id="PF24566"/>
    </source>
</evidence>
<dbReference type="GO" id="GO:0005737">
    <property type="term" value="C:cytoplasm"/>
    <property type="evidence" value="ECO:0007669"/>
    <property type="project" value="UniProtKB-SubCell"/>
</dbReference>